<comment type="caution">
    <text evidence="3">The sequence shown here is derived from an EMBL/GenBank/DDBJ whole genome shotgun (WGS) entry which is preliminary data.</text>
</comment>
<dbReference type="Gene3D" id="3.40.190.10">
    <property type="entry name" value="Periplasmic binding protein-like II"/>
    <property type="match status" value="1"/>
</dbReference>
<dbReference type="SUPFAM" id="SSF53850">
    <property type="entry name" value="Periplasmic binding protein-like II"/>
    <property type="match status" value="1"/>
</dbReference>
<reference evidence="3" key="1">
    <citation type="journal article" date="2017" name="Appl. Environ. Microbiol.">
        <title>Molecular characterization of an Endozoicomonas-like organism causing infection in king scallop Pecten maximus L.</title>
        <authorList>
            <person name="Cano I."/>
            <person name="van Aerle R."/>
            <person name="Ross S."/>
            <person name="Verner-Jeffreys D.W."/>
            <person name="Paley R.K."/>
            <person name="Rimmer G."/>
            <person name="Ryder D."/>
            <person name="Hooper P."/>
            <person name="Stone D."/>
            <person name="Feist S.W."/>
        </authorList>
    </citation>
    <scope>NUCLEOTIDE SEQUENCE</scope>
</reference>
<dbReference type="InterPro" id="IPR030678">
    <property type="entry name" value="Peptide/Ni-bd"/>
</dbReference>
<dbReference type="GO" id="GO:0030288">
    <property type="term" value="C:outer membrane-bounded periplasmic space"/>
    <property type="evidence" value="ECO:0007669"/>
    <property type="project" value="TreeGrafter"/>
</dbReference>
<dbReference type="PIRSF" id="PIRSF002741">
    <property type="entry name" value="MppA"/>
    <property type="match status" value="1"/>
</dbReference>
<evidence type="ECO:0000259" key="2">
    <source>
        <dbReference type="Pfam" id="PF00496"/>
    </source>
</evidence>
<evidence type="ECO:0000256" key="1">
    <source>
        <dbReference type="ARBA" id="ARBA00022729"/>
    </source>
</evidence>
<dbReference type="EMBL" id="NSIT01000004">
    <property type="protein sequence ID" value="PJE80822.1"/>
    <property type="molecule type" value="Genomic_DNA"/>
</dbReference>
<evidence type="ECO:0000313" key="3">
    <source>
        <dbReference type="EMBL" id="PJE80822.1"/>
    </source>
</evidence>
<dbReference type="Pfam" id="PF00496">
    <property type="entry name" value="SBP_bac_5"/>
    <property type="match status" value="1"/>
</dbReference>
<dbReference type="GO" id="GO:1904680">
    <property type="term" value="F:peptide transmembrane transporter activity"/>
    <property type="evidence" value="ECO:0007669"/>
    <property type="project" value="TreeGrafter"/>
</dbReference>
<keyword evidence="1" id="KW-0732">Signal</keyword>
<dbReference type="GO" id="GO:0042884">
    <property type="term" value="P:microcin transport"/>
    <property type="evidence" value="ECO:0007669"/>
    <property type="project" value="TreeGrafter"/>
</dbReference>
<proteinExistence type="predicted"/>
<dbReference type="GO" id="GO:0043190">
    <property type="term" value="C:ATP-binding cassette (ABC) transporter complex"/>
    <property type="evidence" value="ECO:0007669"/>
    <property type="project" value="InterPro"/>
</dbReference>
<protein>
    <submittedName>
        <fullName evidence="3">Oligopeptide-binding protein AppA</fullName>
    </submittedName>
</protein>
<feature type="domain" description="Solute-binding protein family 5" evidence="2">
    <location>
        <begin position="115"/>
        <end position="505"/>
    </location>
</feature>
<dbReference type="Gene3D" id="3.10.105.10">
    <property type="entry name" value="Dipeptide-binding Protein, Domain 3"/>
    <property type="match status" value="1"/>
</dbReference>
<gene>
    <name evidence="3" type="primary">appA_1</name>
    <name evidence="3" type="ORF">CI610_00165</name>
</gene>
<name>A0A2H9TC48_9ZZZZ</name>
<dbReference type="CDD" id="cd08497">
    <property type="entry name" value="MbnE-like"/>
    <property type="match status" value="1"/>
</dbReference>
<accession>A0A2H9TC48</accession>
<dbReference type="InterPro" id="IPR039424">
    <property type="entry name" value="SBP_5"/>
</dbReference>
<sequence length="622" mass="71119">MPAYTAKVKGILNNLLPVLLLVFLSSAVVSAPPPNNQTIIHTTRLSLVGESSYSPDFSHFRYANPNAPKGGTLKLASIGTFDTFNPYNGKGRIADGLFALYNNLMIRSYDEPYSLYPLIASSIEYSRDYAWVAFNLNPKARFHDGMPITADDVVYTLSLLKEKGSPFIQGNYKTIEKTVAETPHRVVFHLAEERGIKTLAFLGYLPVLPRHFWEKHDFSTTLTTIPIGSGPVRIKSFKQGQSIVYERVKDYWAQELPVNKGLHNFDEVQISYFRDSHASLEAFRAGLYDFRYEYDPKNWHHGYHFPAVKKGQVICESLPFHFPPGMSAFVFNTRKPLFQNRQVRQAIAGMLNFPWINQMLLYSGYKRTQSFFTNTGLVATGLPTDAEKQLLRPFKNYLPSDVFTDPLTYQATPTYSLREQQQTAIRLLKEAGWELRKGKMTHLKTGKPMTFTIIIELPRAERVVMPFKKNLASIGITMQVQIIDQSHYRKRVKSFDFDMADWHFWHSEFLGAEQKNNWHSQAASTPQSNNIIGIDNPAIDRLTELLSTASEYGASVVPAQALDRVLRQGYYVIPKWYSPTTNIAYWNHLVRPTTGTPWFPIVNAWWHRDSEENKPATTFLTQ</sequence>
<dbReference type="PANTHER" id="PTHR30290:SF64">
    <property type="entry name" value="ABC TRANSPORTER PERIPLASMIC BINDING PROTEIN"/>
    <property type="match status" value="1"/>
</dbReference>
<dbReference type="InterPro" id="IPR000914">
    <property type="entry name" value="SBP_5_dom"/>
</dbReference>
<dbReference type="AlphaFoldDB" id="A0A2H9TC48"/>
<organism evidence="3">
    <name type="scientific">invertebrate metagenome</name>
    <dbReference type="NCBI Taxonomy" id="1711999"/>
    <lineage>
        <taxon>unclassified sequences</taxon>
        <taxon>metagenomes</taxon>
        <taxon>organismal metagenomes</taxon>
    </lineage>
</organism>
<dbReference type="GO" id="GO:0015833">
    <property type="term" value="P:peptide transport"/>
    <property type="evidence" value="ECO:0007669"/>
    <property type="project" value="TreeGrafter"/>
</dbReference>
<dbReference type="PANTHER" id="PTHR30290">
    <property type="entry name" value="PERIPLASMIC BINDING COMPONENT OF ABC TRANSPORTER"/>
    <property type="match status" value="1"/>
</dbReference>